<reference evidence="3 4" key="1">
    <citation type="submission" date="2019-04" db="EMBL/GenBank/DDBJ databases">
        <title>Friends and foes A comparative genomics study of 23 Aspergillus species from section Flavi.</title>
        <authorList>
            <consortium name="DOE Joint Genome Institute"/>
            <person name="Kjaerbolling I."/>
            <person name="Vesth T."/>
            <person name="Frisvad J.C."/>
            <person name="Nybo J.L."/>
            <person name="Theobald S."/>
            <person name="Kildgaard S."/>
            <person name="Isbrandt T."/>
            <person name="Kuo A."/>
            <person name="Sato A."/>
            <person name="Lyhne E.K."/>
            <person name="Kogle M.E."/>
            <person name="Wiebenga A."/>
            <person name="Kun R.S."/>
            <person name="Lubbers R.J."/>
            <person name="Makela M.R."/>
            <person name="Barry K."/>
            <person name="Chovatia M."/>
            <person name="Clum A."/>
            <person name="Daum C."/>
            <person name="Haridas S."/>
            <person name="He G."/>
            <person name="LaButti K."/>
            <person name="Lipzen A."/>
            <person name="Mondo S."/>
            <person name="Riley R."/>
            <person name="Salamov A."/>
            <person name="Simmons B.A."/>
            <person name="Magnuson J.K."/>
            <person name="Henrissat B."/>
            <person name="Mortensen U.H."/>
            <person name="Larsen T.O."/>
            <person name="Devries R.P."/>
            <person name="Grigoriev I.V."/>
            <person name="Machida M."/>
            <person name="Baker S.E."/>
            <person name="Andersen M.R."/>
        </authorList>
    </citation>
    <scope>NUCLEOTIDE SEQUENCE [LARGE SCALE GENOMIC DNA]</scope>
    <source>
        <strain evidence="3 4">CBS 151.66</strain>
    </source>
</reference>
<keyword evidence="1" id="KW-0812">Transmembrane</keyword>
<dbReference type="Proteomes" id="UP000326565">
    <property type="component" value="Unassembled WGS sequence"/>
</dbReference>
<evidence type="ECO:0000256" key="1">
    <source>
        <dbReference type="SAM" id="Phobius"/>
    </source>
</evidence>
<feature type="chain" id="PRO_5025059958" description="Secreted protein" evidence="2">
    <location>
        <begin position="21"/>
        <end position="80"/>
    </location>
</feature>
<evidence type="ECO:0000313" key="3">
    <source>
        <dbReference type="EMBL" id="KAB8067332.1"/>
    </source>
</evidence>
<dbReference type="EMBL" id="ML732505">
    <property type="protein sequence ID" value="KAB8067332.1"/>
    <property type="molecule type" value="Genomic_DNA"/>
</dbReference>
<proteinExistence type="predicted"/>
<feature type="signal peptide" evidence="2">
    <location>
        <begin position="1"/>
        <end position="20"/>
    </location>
</feature>
<keyword evidence="2" id="KW-0732">Signal</keyword>
<keyword evidence="1" id="KW-1133">Transmembrane helix</keyword>
<name>A0A5N5WJQ6_9EURO</name>
<organism evidence="3 4">
    <name type="scientific">Aspergillus leporis</name>
    <dbReference type="NCBI Taxonomy" id="41062"/>
    <lineage>
        <taxon>Eukaryota</taxon>
        <taxon>Fungi</taxon>
        <taxon>Dikarya</taxon>
        <taxon>Ascomycota</taxon>
        <taxon>Pezizomycotina</taxon>
        <taxon>Eurotiomycetes</taxon>
        <taxon>Eurotiomycetidae</taxon>
        <taxon>Eurotiales</taxon>
        <taxon>Aspergillaceae</taxon>
        <taxon>Aspergillus</taxon>
        <taxon>Aspergillus subgen. Circumdati</taxon>
    </lineage>
</organism>
<feature type="transmembrane region" description="Helical" evidence="1">
    <location>
        <begin position="6"/>
        <end position="25"/>
    </location>
</feature>
<accession>A0A5N5WJQ6</accession>
<evidence type="ECO:0008006" key="5">
    <source>
        <dbReference type="Google" id="ProtNLM"/>
    </source>
</evidence>
<gene>
    <name evidence="3" type="ORF">BDV29DRAFT_186373</name>
</gene>
<feature type="non-terminal residue" evidence="3">
    <location>
        <position position="1"/>
    </location>
</feature>
<keyword evidence="1" id="KW-0472">Membrane</keyword>
<keyword evidence="4" id="KW-1185">Reference proteome</keyword>
<evidence type="ECO:0000256" key="2">
    <source>
        <dbReference type="SAM" id="SignalP"/>
    </source>
</evidence>
<protein>
    <recommendedName>
        <fullName evidence="5">Secreted protein</fullName>
    </recommendedName>
</protein>
<sequence length="80" mass="9627">PPIDPFFSFSFYFLFPLLLCSRLAVYSPAISMFYVTNYADSWECLVRLATETWHTQYCLVMLRHRDRPYGAGTIRRKWHR</sequence>
<evidence type="ECO:0000313" key="4">
    <source>
        <dbReference type="Proteomes" id="UP000326565"/>
    </source>
</evidence>
<dbReference type="AlphaFoldDB" id="A0A5N5WJQ6"/>